<dbReference type="RefSeq" id="WP_125129336.1">
    <property type="nucleotide sequence ID" value="NZ_RHJS01000002.1"/>
</dbReference>
<reference evidence="2" key="1">
    <citation type="submission" date="2018-10" db="EMBL/GenBank/DDBJ databases">
        <title>Schaedlerella arabinophila gen. nov. sp. nov., isolated from the mouse intestinal tract and comparative analysis with the genome of the closely related altered Schaedler flora strain ASF502.</title>
        <authorList>
            <person name="Miyake S."/>
            <person name="Soh M."/>
            <person name="Seedorf H."/>
        </authorList>
    </citation>
    <scope>NUCLEOTIDE SEQUENCE [LARGE SCALE GENOMIC DNA]</scope>
    <source>
        <strain evidence="2">DSM 106076</strain>
    </source>
</reference>
<dbReference type="CDD" id="cd00038">
    <property type="entry name" value="CAP_ED"/>
    <property type="match status" value="1"/>
</dbReference>
<sequence>MTLSELEKEVPELADYTETMPAELRRLARVKVHPPGGLIHQKDSELRYLGIVAKGENRVINEFENGKIYMIETNKAIDFIGEVALLANKPEASVTIEALTANTIVYIPRKDAEKWVNSDTHILRKMAERTAFKLYRSSYNNGLKLYYPPMFLVADYLVRLYEQVFPESENISGKSKAPRPITLQKTRERLGEELGMNTKTLDRTIRSMHKDGYFSLVKGKITYGIEEYLQMKEYLSTAKG</sequence>
<dbReference type="InterPro" id="IPR018490">
    <property type="entry name" value="cNMP-bd_dom_sf"/>
</dbReference>
<dbReference type="Gene3D" id="2.60.120.10">
    <property type="entry name" value="Jelly Rolls"/>
    <property type="match status" value="1"/>
</dbReference>
<dbReference type="EMBL" id="RHJS01000002">
    <property type="protein sequence ID" value="RRK34178.1"/>
    <property type="molecule type" value="Genomic_DNA"/>
</dbReference>
<dbReference type="SUPFAM" id="SSF51206">
    <property type="entry name" value="cAMP-binding domain-like"/>
    <property type="match status" value="1"/>
</dbReference>
<dbReference type="InterPro" id="IPR000595">
    <property type="entry name" value="cNMP-bd_dom"/>
</dbReference>
<dbReference type="Proteomes" id="UP000274920">
    <property type="component" value="Unassembled WGS sequence"/>
</dbReference>
<keyword evidence="3" id="KW-1185">Reference proteome</keyword>
<evidence type="ECO:0000313" key="2">
    <source>
        <dbReference type="EMBL" id="RRK34178.1"/>
    </source>
</evidence>
<dbReference type="AlphaFoldDB" id="A0A3R8M1X0"/>
<evidence type="ECO:0000313" key="3">
    <source>
        <dbReference type="Proteomes" id="UP000274920"/>
    </source>
</evidence>
<comment type="caution">
    <text evidence="2">The sequence shown here is derived from an EMBL/GenBank/DDBJ whole genome shotgun (WGS) entry which is preliminary data.</text>
</comment>
<dbReference type="InterPro" id="IPR014710">
    <property type="entry name" value="RmlC-like_jellyroll"/>
</dbReference>
<name>A0A3R8M1X0_9FIRM</name>
<gene>
    <name evidence="2" type="ORF">EBB54_24740</name>
</gene>
<dbReference type="InterPro" id="IPR036388">
    <property type="entry name" value="WH-like_DNA-bd_sf"/>
</dbReference>
<accession>A0A3R8M1X0</accession>
<protein>
    <submittedName>
        <fullName evidence="2">Crp/Fnr family transcriptional regulator</fullName>
    </submittedName>
</protein>
<feature type="domain" description="Cyclic nucleotide-binding" evidence="1">
    <location>
        <begin position="12"/>
        <end position="133"/>
    </location>
</feature>
<dbReference type="Pfam" id="PF00027">
    <property type="entry name" value="cNMP_binding"/>
    <property type="match status" value="1"/>
</dbReference>
<evidence type="ECO:0000259" key="1">
    <source>
        <dbReference type="PROSITE" id="PS50042"/>
    </source>
</evidence>
<proteinExistence type="predicted"/>
<dbReference type="PROSITE" id="PS50042">
    <property type="entry name" value="CNMP_BINDING_3"/>
    <property type="match status" value="1"/>
</dbReference>
<dbReference type="Gene3D" id="1.10.10.10">
    <property type="entry name" value="Winged helix-like DNA-binding domain superfamily/Winged helix DNA-binding domain"/>
    <property type="match status" value="1"/>
</dbReference>
<organism evidence="2 3">
    <name type="scientific">Schaedlerella arabinosiphila</name>
    <dbReference type="NCBI Taxonomy" id="2044587"/>
    <lineage>
        <taxon>Bacteria</taxon>
        <taxon>Bacillati</taxon>
        <taxon>Bacillota</taxon>
        <taxon>Clostridia</taxon>
        <taxon>Lachnospirales</taxon>
        <taxon>Lachnospiraceae</taxon>
        <taxon>Schaedlerella</taxon>
    </lineage>
</organism>